<protein>
    <submittedName>
        <fullName evidence="1">Uncharacterized protein</fullName>
    </submittedName>
</protein>
<sequence>MNYAVVSNLNDNEQNQIYALTESAIKELGVNQGITHTELKLTEQGARIIEVNGREAHKSMKLTRC</sequence>
<name>A0ABU4S6J5_9GAMM</name>
<dbReference type="Proteomes" id="UP001271890">
    <property type="component" value="Unassembled WGS sequence"/>
</dbReference>
<accession>A0ABU4S6J5</accession>
<evidence type="ECO:0000313" key="1">
    <source>
        <dbReference type="EMBL" id="MDX7986717.1"/>
    </source>
</evidence>
<reference evidence="2" key="1">
    <citation type="journal article" date="2024" name="Toxins">
        <title>Genome Sequence Analysis of Native Xenorhabdus Strains Isolated from Entomopathogenic Nematodes in Argentina.</title>
        <authorList>
            <person name="Palma L."/>
            <person name="Frizzo L."/>
            <person name="Kaiser S."/>
            <person name="Berry C."/>
            <person name="Caballero P."/>
            <person name="Bode H.B."/>
            <person name="Del Valle E.E."/>
        </authorList>
    </citation>
    <scope>NUCLEOTIDE SEQUENCE [LARGE SCALE GENOMIC DNA]</scope>
    <source>
        <strain evidence="2">12</strain>
    </source>
</reference>
<comment type="caution">
    <text evidence="1">The sequence shown here is derived from an EMBL/GenBank/DDBJ whole genome shotgun (WGS) entry which is preliminary data.</text>
</comment>
<dbReference type="RefSeq" id="WP_319929161.1">
    <property type="nucleotide sequence ID" value="NZ_VCDN01000018.1"/>
</dbReference>
<dbReference type="SUPFAM" id="SSF56059">
    <property type="entry name" value="Glutathione synthetase ATP-binding domain-like"/>
    <property type="match status" value="1"/>
</dbReference>
<keyword evidence="2" id="KW-1185">Reference proteome</keyword>
<organism evidence="1 2">
    <name type="scientific">Xenorhabdus santafensis</name>
    <dbReference type="NCBI Taxonomy" id="2582833"/>
    <lineage>
        <taxon>Bacteria</taxon>
        <taxon>Pseudomonadati</taxon>
        <taxon>Pseudomonadota</taxon>
        <taxon>Gammaproteobacteria</taxon>
        <taxon>Enterobacterales</taxon>
        <taxon>Morganellaceae</taxon>
        <taxon>Xenorhabdus</taxon>
    </lineage>
</organism>
<gene>
    <name evidence="1" type="ORF">FE392_05115</name>
</gene>
<evidence type="ECO:0000313" key="2">
    <source>
        <dbReference type="Proteomes" id="UP001271890"/>
    </source>
</evidence>
<dbReference type="Gene3D" id="3.30.470.20">
    <property type="entry name" value="ATP-grasp fold, B domain"/>
    <property type="match status" value="1"/>
</dbReference>
<proteinExistence type="predicted"/>
<dbReference type="EMBL" id="VCDN01000018">
    <property type="protein sequence ID" value="MDX7986717.1"/>
    <property type="molecule type" value="Genomic_DNA"/>
</dbReference>